<dbReference type="Proteomes" id="UP000178682">
    <property type="component" value="Unassembled WGS sequence"/>
</dbReference>
<dbReference type="InterPro" id="IPR047140">
    <property type="entry name" value="LabA"/>
</dbReference>
<evidence type="ECO:0000313" key="2">
    <source>
        <dbReference type="EMBL" id="OGF19835.1"/>
    </source>
</evidence>
<organism evidence="2 3">
    <name type="scientific">Candidatus Falkowbacteria bacterium RIFCSPLOWO2_12_FULL_45_10</name>
    <dbReference type="NCBI Taxonomy" id="1797990"/>
    <lineage>
        <taxon>Bacteria</taxon>
        <taxon>Candidatus Falkowiibacteriota</taxon>
    </lineage>
</organism>
<sequence length="164" mass="18447">MIKHKEQRVGVFVDVANMYHSAKNLFQRRGVFGQILKEAVSGRKLIRAIAYAIKTKTGEEESFLEALDKQGFEVRIKDLQIFLSGVKKADWDVGMAIDAIRIAPKLDVVVLVTGDGDFLPLVRFLRDHLGCIVEVMAFQKTCSSKLIEEADDFIDLASSKKFLK</sequence>
<dbReference type="AlphaFoldDB" id="A0A1F5RZJ6"/>
<dbReference type="EMBL" id="MFFX01000007">
    <property type="protein sequence ID" value="OGF19835.1"/>
    <property type="molecule type" value="Genomic_DNA"/>
</dbReference>
<gene>
    <name evidence="2" type="ORF">A3G56_01385</name>
</gene>
<dbReference type="Gene3D" id="3.40.50.1010">
    <property type="entry name" value="5'-nuclease"/>
    <property type="match status" value="1"/>
</dbReference>
<comment type="caution">
    <text evidence="2">The sequence shown here is derived from an EMBL/GenBank/DDBJ whole genome shotgun (WGS) entry which is preliminary data.</text>
</comment>
<name>A0A1F5RZJ6_9BACT</name>
<reference evidence="2 3" key="1">
    <citation type="journal article" date="2016" name="Nat. Commun.">
        <title>Thousands of microbial genomes shed light on interconnected biogeochemical processes in an aquifer system.</title>
        <authorList>
            <person name="Anantharaman K."/>
            <person name="Brown C.T."/>
            <person name="Hug L.A."/>
            <person name="Sharon I."/>
            <person name="Castelle C.J."/>
            <person name="Probst A.J."/>
            <person name="Thomas B.C."/>
            <person name="Singh A."/>
            <person name="Wilkins M.J."/>
            <person name="Karaoz U."/>
            <person name="Brodie E.L."/>
            <person name="Williams K.H."/>
            <person name="Hubbard S.S."/>
            <person name="Banfield J.F."/>
        </authorList>
    </citation>
    <scope>NUCLEOTIDE SEQUENCE [LARGE SCALE GENOMIC DNA]</scope>
</reference>
<proteinExistence type="predicted"/>
<dbReference type="CDD" id="cd10911">
    <property type="entry name" value="PIN_LabA"/>
    <property type="match status" value="1"/>
</dbReference>
<dbReference type="PANTHER" id="PTHR35458">
    <property type="entry name" value="SLR0755 PROTEIN"/>
    <property type="match status" value="1"/>
</dbReference>
<evidence type="ECO:0000259" key="1">
    <source>
        <dbReference type="Pfam" id="PF01936"/>
    </source>
</evidence>
<dbReference type="Pfam" id="PF01936">
    <property type="entry name" value="NYN"/>
    <property type="match status" value="1"/>
</dbReference>
<dbReference type="PANTHER" id="PTHR35458:SF8">
    <property type="entry name" value="SLR0650 PROTEIN"/>
    <property type="match status" value="1"/>
</dbReference>
<protein>
    <recommendedName>
        <fullName evidence="1">NYN domain-containing protein</fullName>
    </recommendedName>
</protein>
<dbReference type="GO" id="GO:0004540">
    <property type="term" value="F:RNA nuclease activity"/>
    <property type="evidence" value="ECO:0007669"/>
    <property type="project" value="InterPro"/>
</dbReference>
<accession>A0A1F5RZJ6</accession>
<feature type="domain" description="NYN" evidence="1">
    <location>
        <begin position="8"/>
        <end position="156"/>
    </location>
</feature>
<evidence type="ECO:0000313" key="3">
    <source>
        <dbReference type="Proteomes" id="UP000178682"/>
    </source>
</evidence>
<dbReference type="InterPro" id="IPR021139">
    <property type="entry name" value="NYN"/>
</dbReference>